<dbReference type="AlphaFoldDB" id="A0A1L7WIM1"/>
<name>A0A1L7WIM1_9HELO</name>
<reference evidence="1 2" key="1">
    <citation type="submission" date="2016-03" db="EMBL/GenBank/DDBJ databases">
        <authorList>
            <person name="Ploux O."/>
        </authorList>
    </citation>
    <scope>NUCLEOTIDE SEQUENCE [LARGE SCALE GENOMIC DNA]</scope>
    <source>
        <strain evidence="1 2">UAMH 11012</strain>
    </source>
</reference>
<proteinExistence type="predicted"/>
<evidence type="ECO:0000313" key="1">
    <source>
        <dbReference type="EMBL" id="CZR52617.1"/>
    </source>
</evidence>
<gene>
    <name evidence="1" type="ORF">PAC_02494</name>
</gene>
<dbReference type="Proteomes" id="UP000184330">
    <property type="component" value="Unassembled WGS sequence"/>
</dbReference>
<organism evidence="1 2">
    <name type="scientific">Phialocephala subalpina</name>
    <dbReference type="NCBI Taxonomy" id="576137"/>
    <lineage>
        <taxon>Eukaryota</taxon>
        <taxon>Fungi</taxon>
        <taxon>Dikarya</taxon>
        <taxon>Ascomycota</taxon>
        <taxon>Pezizomycotina</taxon>
        <taxon>Leotiomycetes</taxon>
        <taxon>Helotiales</taxon>
        <taxon>Mollisiaceae</taxon>
        <taxon>Phialocephala</taxon>
        <taxon>Phialocephala fortinii species complex</taxon>
    </lineage>
</organism>
<protein>
    <submittedName>
        <fullName evidence="1">Uncharacterized protein</fullName>
    </submittedName>
</protein>
<keyword evidence="2" id="KW-1185">Reference proteome</keyword>
<evidence type="ECO:0000313" key="2">
    <source>
        <dbReference type="Proteomes" id="UP000184330"/>
    </source>
</evidence>
<sequence length="83" mass="9319">MHSHCNRGGGGSYYPLSLELPSNRRETIINTISASEPQFIMKKNMAQKEGKAALRVENMNKEIGVEEKKSSTEPKATYLSCDW</sequence>
<accession>A0A1L7WIM1</accession>
<dbReference type="EMBL" id="FJOG01000003">
    <property type="protein sequence ID" value="CZR52617.1"/>
    <property type="molecule type" value="Genomic_DNA"/>
</dbReference>